<dbReference type="PROSITE" id="PS50994">
    <property type="entry name" value="INTEGRASE"/>
    <property type="match status" value="1"/>
</dbReference>
<organism evidence="3 4">
    <name type="scientific">Cirrhinus mrigala</name>
    <name type="common">Mrigala</name>
    <dbReference type="NCBI Taxonomy" id="683832"/>
    <lineage>
        <taxon>Eukaryota</taxon>
        <taxon>Metazoa</taxon>
        <taxon>Chordata</taxon>
        <taxon>Craniata</taxon>
        <taxon>Vertebrata</taxon>
        <taxon>Euteleostomi</taxon>
        <taxon>Actinopterygii</taxon>
        <taxon>Neopterygii</taxon>
        <taxon>Teleostei</taxon>
        <taxon>Ostariophysi</taxon>
        <taxon>Cypriniformes</taxon>
        <taxon>Cyprinidae</taxon>
        <taxon>Labeoninae</taxon>
        <taxon>Labeonini</taxon>
        <taxon>Cirrhinus</taxon>
    </lineage>
</organism>
<accession>A0ABD0MMK4</accession>
<gene>
    <name evidence="3" type="ORF">M9458_054573</name>
</gene>
<feature type="domain" description="Integrase catalytic" evidence="2">
    <location>
        <begin position="1"/>
        <end position="115"/>
    </location>
</feature>
<dbReference type="InterPro" id="IPR050951">
    <property type="entry name" value="Retrovirus_Pol_polyprotein"/>
</dbReference>
<reference evidence="3 4" key="1">
    <citation type="submission" date="2024-05" db="EMBL/GenBank/DDBJ databases">
        <title>Genome sequencing and assembly of Indian major carp, Cirrhinus mrigala (Hamilton, 1822).</title>
        <authorList>
            <person name="Mohindra V."/>
            <person name="Chowdhury L.M."/>
            <person name="Lal K."/>
            <person name="Jena J.K."/>
        </authorList>
    </citation>
    <scope>NUCLEOTIDE SEQUENCE [LARGE SCALE GENOMIC DNA]</scope>
    <source>
        <strain evidence="3">CM1030</strain>
        <tissue evidence="3">Blood</tissue>
    </source>
</reference>
<proteinExistence type="predicted"/>
<dbReference type="Proteomes" id="UP001529510">
    <property type="component" value="Unassembled WGS sequence"/>
</dbReference>
<feature type="compositionally biased region" description="Polar residues" evidence="1">
    <location>
        <begin position="158"/>
        <end position="168"/>
    </location>
</feature>
<name>A0ABD0MMK4_CIRMR</name>
<evidence type="ECO:0000256" key="1">
    <source>
        <dbReference type="SAM" id="MobiDB-lite"/>
    </source>
</evidence>
<evidence type="ECO:0000313" key="3">
    <source>
        <dbReference type="EMBL" id="KAL0150146.1"/>
    </source>
</evidence>
<dbReference type="SUPFAM" id="SSF53098">
    <property type="entry name" value="Ribonuclease H-like"/>
    <property type="match status" value="1"/>
</dbReference>
<dbReference type="PANTHER" id="PTHR37984">
    <property type="entry name" value="PROTEIN CBG26694"/>
    <property type="match status" value="1"/>
</dbReference>
<dbReference type="InterPro" id="IPR001584">
    <property type="entry name" value="Integrase_cat-core"/>
</dbReference>
<sequence length="168" mass="19691">MPLLKSIATILRKEILTHWGVPDFILSDRGTQFVSSVFREVCEKWKVIPKLTTAYHAQTNMMERVNRTLKNMLASYVNDNHKKWDQFLLEMRFTINSAIQETTGVTPAELHLGRKLEWPMDKILHGPNLTPDTTSYDVISHIQQLRSQVKKSSRKAQQRQLRNYNKKR</sequence>
<dbReference type="AlphaFoldDB" id="A0ABD0MMK4"/>
<keyword evidence="4" id="KW-1185">Reference proteome</keyword>
<evidence type="ECO:0000313" key="4">
    <source>
        <dbReference type="Proteomes" id="UP001529510"/>
    </source>
</evidence>
<feature type="compositionally biased region" description="Basic residues" evidence="1">
    <location>
        <begin position="148"/>
        <end position="157"/>
    </location>
</feature>
<dbReference type="Gene3D" id="3.30.420.10">
    <property type="entry name" value="Ribonuclease H-like superfamily/Ribonuclease H"/>
    <property type="match status" value="1"/>
</dbReference>
<comment type="caution">
    <text evidence="3">The sequence shown here is derived from an EMBL/GenBank/DDBJ whole genome shotgun (WGS) entry which is preliminary data.</text>
</comment>
<dbReference type="PANTHER" id="PTHR37984:SF15">
    <property type="entry name" value="INTEGRASE CATALYTIC DOMAIN-CONTAINING PROTEIN"/>
    <property type="match status" value="1"/>
</dbReference>
<dbReference type="InterPro" id="IPR012337">
    <property type="entry name" value="RNaseH-like_sf"/>
</dbReference>
<dbReference type="EMBL" id="JAMKFB020000306">
    <property type="protein sequence ID" value="KAL0150146.1"/>
    <property type="molecule type" value="Genomic_DNA"/>
</dbReference>
<feature type="region of interest" description="Disordered" evidence="1">
    <location>
        <begin position="148"/>
        <end position="168"/>
    </location>
</feature>
<protein>
    <recommendedName>
        <fullName evidence="2">Integrase catalytic domain-containing protein</fullName>
    </recommendedName>
</protein>
<evidence type="ECO:0000259" key="2">
    <source>
        <dbReference type="PROSITE" id="PS50994"/>
    </source>
</evidence>
<dbReference type="InterPro" id="IPR036397">
    <property type="entry name" value="RNaseH_sf"/>
</dbReference>